<dbReference type="Proteomes" id="UP001147695">
    <property type="component" value="Unassembled WGS sequence"/>
</dbReference>
<reference evidence="3" key="2">
    <citation type="journal article" date="2023" name="IMA Fungus">
        <title>Comparative genomic study of the Penicillium genus elucidates a diverse pangenome and 15 lateral gene transfer events.</title>
        <authorList>
            <person name="Petersen C."/>
            <person name="Sorensen T."/>
            <person name="Nielsen M.R."/>
            <person name="Sondergaard T.E."/>
            <person name="Sorensen J.L."/>
            <person name="Fitzpatrick D.A."/>
            <person name="Frisvad J.C."/>
            <person name="Nielsen K.L."/>
        </authorList>
    </citation>
    <scope>NUCLEOTIDE SEQUENCE</scope>
    <source>
        <strain evidence="3">IBT 35673</strain>
    </source>
</reference>
<feature type="compositionally biased region" description="Acidic residues" evidence="1">
    <location>
        <begin position="265"/>
        <end position="274"/>
    </location>
</feature>
<organism evidence="3 4">
    <name type="scientific">Penicillium brevicompactum</name>
    <dbReference type="NCBI Taxonomy" id="5074"/>
    <lineage>
        <taxon>Eukaryota</taxon>
        <taxon>Fungi</taxon>
        <taxon>Dikarya</taxon>
        <taxon>Ascomycota</taxon>
        <taxon>Pezizomycotina</taxon>
        <taxon>Eurotiomycetes</taxon>
        <taxon>Eurotiomycetidae</taxon>
        <taxon>Eurotiales</taxon>
        <taxon>Aspergillaceae</taxon>
        <taxon>Penicillium</taxon>
    </lineage>
</organism>
<feature type="compositionally biased region" description="Basic and acidic residues" evidence="1">
    <location>
        <begin position="712"/>
        <end position="738"/>
    </location>
</feature>
<feature type="compositionally biased region" description="Polar residues" evidence="1">
    <location>
        <begin position="440"/>
        <end position="449"/>
    </location>
</feature>
<dbReference type="InterPro" id="IPR018744">
    <property type="entry name" value="DUF2293"/>
</dbReference>
<reference evidence="3" key="1">
    <citation type="submission" date="2022-12" db="EMBL/GenBank/DDBJ databases">
        <authorList>
            <person name="Petersen C."/>
        </authorList>
    </citation>
    <scope>NUCLEOTIDE SEQUENCE</scope>
    <source>
        <strain evidence="3">IBT 35673</strain>
    </source>
</reference>
<feature type="compositionally biased region" description="Basic and acidic residues" evidence="1">
    <location>
        <begin position="595"/>
        <end position="607"/>
    </location>
</feature>
<dbReference type="AlphaFoldDB" id="A0A9W9URX9"/>
<evidence type="ECO:0000313" key="3">
    <source>
        <dbReference type="EMBL" id="KAJ5353245.1"/>
    </source>
</evidence>
<dbReference type="EMBL" id="JAPZBQ010000001">
    <property type="protein sequence ID" value="KAJ5353245.1"/>
    <property type="molecule type" value="Genomic_DNA"/>
</dbReference>
<dbReference type="PANTHER" id="PTHR38113">
    <property type="match status" value="1"/>
</dbReference>
<feature type="region of interest" description="Disordered" evidence="1">
    <location>
        <begin position="521"/>
        <end position="554"/>
    </location>
</feature>
<feature type="region of interest" description="Disordered" evidence="1">
    <location>
        <begin position="265"/>
        <end position="284"/>
    </location>
</feature>
<feature type="region of interest" description="Disordered" evidence="1">
    <location>
        <begin position="709"/>
        <end position="744"/>
    </location>
</feature>
<feature type="region of interest" description="Disordered" evidence="1">
    <location>
        <begin position="595"/>
        <end position="615"/>
    </location>
</feature>
<feature type="domain" description="DUF2293" evidence="2">
    <location>
        <begin position="159"/>
        <end position="242"/>
    </location>
</feature>
<feature type="region of interest" description="Disordered" evidence="1">
    <location>
        <begin position="434"/>
        <end position="456"/>
    </location>
</feature>
<feature type="region of interest" description="Disordered" evidence="1">
    <location>
        <begin position="299"/>
        <end position="318"/>
    </location>
</feature>
<protein>
    <recommendedName>
        <fullName evidence="2">DUF2293 domain-containing protein</fullName>
    </recommendedName>
</protein>
<evidence type="ECO:0000259" key="2">
    <source>
        <dbReference type="Pfam" id="PF10056"/>
    </source>
</evidence>
<name>A0A9W9URX9_PENBR</name>
<evidence type="ECO:0000313" key="4">
    <source>
        <dbReference type="Proteomes" id="UP001147695"/>
    </source>
</evidence>
<dbReference type="PANTHER" id="PTHR38113:SF1">
    <property type="entry name" value="DUF2293 DOMAIN-CONTAINING PROTEIN"/>
    <property type="match status" value="1"/>
</dbReference>
<feature type="region of interest" description="Disordered" evidence="1">
    <location>
        <begin position="778"/>
        <end position="867"/>
    </location>
</feature>
<accession>A0A9W9URX9</accession>
<dbReference type="Pfam" id="PF10056">
    <property type="entry name" value="DUF2293"/>
    <property type="match status" value="1"/>
</dbReference>
<comment type="caution">
    <text evidence="3">The sequence shown here is derived from an EMBL/GenBank/DDBJ whole genome shotgun (WGS) entry which is preliminary data.</text>
</comment>
<gene>
    <name evidence="3" type="ORF">N7452_002219</name>
</gene>
<feature type="compositionally biased region" description="Low complexity" evidence="1">
    <location>
        <begin position="8"/>
        <end position="20"/>
    </location>
</feature>
<sequence length="895" mass="101087">MARVMGGAASATARRAPSRAVQRRARRHKVIMESVTQEKKKLRSVICFEAQAPSGYTFIPAGNPQLTTACKEKCRAEGLQIHAVSTTPHHKTHNLSQHVHRIGYHFPSTVVASVCSELGLYLTSTGKTMPLFGMGRTEIRSRAGSEISQIRLNTDARDAIRDLFPNIPDQDLNQIIKTAFQKGQKKVGTATELPLARRAQLAVVAHVRHVYTDYDRLLKTTSFHEARTTVEHPTLAKVIEWRGDDENGQTVLEDVFREVIVISDDEDSESEEDAASVASHQNSSVVELLPTEARTHEIRTQPINTNPGQGYPRDPSEEAPPGFRFVTRVPANNSTNRRGFSRYQAWNRAIKEYREGIQNTEQPRFTGALAEKQSPRYAEKRIALDTNTSRYQDATETHRRVIPGSASMDNQAQRMSAIPLMDRSVAQRHVGVQDTHSDIQKTSSHNFSSRKPGLTRQESPELQILEELSGPRNMNMPYSNLPPMGMDLRPERLPPQSENRSNAPVFVSGPTEKIQNNVVPLGRRPGAVNSPLVRPGSNTQESVVPSIEASWPQETRRTDPAYPLVHMANQMSLRSVTPGRPQGELKHHSDVIEIDGSRVDPRPDPRMARPIGFPVSEGYVPRDAYRRAENAPEHRPQDQLQFRRDIMPVEPPPSVGYPRFSFAKGPDPRTCWPQESRPPNGVSSSSIIFPEERASTVHLPRPGYSTSNHWHPYYDRNPRVDRPNEQRGIRRPRMDARPVPENTQERSLYADGFIRPVDHREPPSFEFSFRRLAPETKLKPIGDASQSRNRERDSKYLATKNMSQVQVDPRGQLPVRSVHPEHHRTFSDSVPKSQPHASPPQVPRERPSSGGFISRPLYYPPQEQNRPVYVQTVEPRTERQPFYPIPDGRHFVTVD</sequence>
<feature type="compositionally biased region" description="Polar residues" evidence="1">
    <location>
        <begin position="827"/>
        <end position="836"/>
    </location>
</feature>
<evidence type="ECO:0000256" key="1">
    <source>
        <dbReference type="SAM" id="MobiDB-lite"/>
    </source>
</evidence>
<proteinExistence type="predicted"/>
<feature type="region of interest" description="Disordered" evidence="1">
    <location>
        <begin position="1"/>
        <end position="25"/>
    </location>
</feature>